<dbReference type="InParanoid" id="A0A0C3DZ55"/>
<gene>
    <name evidence="2" type="ORF">SCLCIDRAFT_1216252</name>
</gene>
<dbReference type="EMBL" id="KN822055">
    <property type="protein sequence ID" value="KIM61126.1"/>
    <property type="molecule type" value="Genomic_DNA"/>
</dbReference>
<keyword evidence="3" id="KW-1185">Reference proteome</keyword>
<proteinExistence type="predicted"/>
<evidence type="ECO:0000313" key="2">
    <source>
        <dbReference type="EMBL" id="KIM61126.1"/>
    </source>
</evidence>
<dbReference type="Proteomes" id="UP000053989">
    <property type="component" value="Unassembled WGS sequence"/>
</dbReference>
<feature type="compositionally biased region" description="Basic and acidic residues" evidence="1">
    <location>
        <begin position="117"/>
        <end position="127"/>
    </location>
</feature>
<evidence type="ECO:0000256" key="1">
    <source>
        <dbReference type="SAM" id="MobiDB-lite"/>
    </source>
</evidence>
<accession>A0A0C3DZ55</accession>
<name>A0A0C3DZ55_9AGAM</name>
<feature type="region of interest" description="Disordered" evidence="1">
    <location>
        <begin position="117"/>
        <end position="141"/>
    </location>
</feature>
<organism evidence="2 3">
    <name type="scientific">Scleroderma citrinum Foug A</name>
    <dbReference type="NCBI Taxonomy" id="1036808"/>
    <lineage>
        <taxon>Eukaryota</taxon>
        <taxon>Fungi</taxon>
        <taxon>Dikarya</taxon>
        <taxon>Basidiomycota</taxon>
        <taxon>Agaricomycotina</taxon>
        <taxon>Agaricomycetes</taxon>
        <taxon>Agaricomycetidae</taxon>
        <taxon>Boletales</taxon>
        <taxon>Sclerodermatineae</taxon>
        <taxon>Sclerodermataceae</taxon>
        <taxon>Scleroderma</taxon>
    </lineage>
</organism>
<dbReference type="AlphaFoldDB" id="A0A0C3DZ55"/>
<reference evidence="2 3" key="1">
    <citation type="submission" date="2014-04" db="EMBL/GenBank/DDBJ databases">
        <authorList>
            <consortium name="DOE Joint Genome Institute"/>
            <person name="Kuo A."/>
            <person name="Kohler A."/>
            <person name="Nagy L.G."/>
            <person name="Floudas D."/>
            <person name="Copeland A."/>
            <person name="Barry K.W."/>
            <person name="Cichocki N."/>
            <person name="Veneault-Fourrey C."/>
            <person name="LaButti K."/>
            <person name="Lindquist E.A."/>
            <person name="Lipzen A."/>
            <person name="Lundell T."/>
            <person name="Morin E."/>
            <person name="Murat C."/>
            <person name="Sun H."/>
            <person name="Tunlid A."/>
            <person name="Henrissat B."/>
            <person name="Grigoriev I.V."/>
            <person name="Hibbett D.S."/>
            <person name="Martin F."/>
            <person name="Nordberg H.P."/>
            <person name="Cantor M.N."/>
            <person name="Hua S.X."/>
        </authorList>
    </citation>
    <scope>NUCLEOTIDE SEQUENCE [LARGE SCALE GENOMIC DNA]</scope>
    <source>
        <strain evidence="2 3">Foug A</strain>
    </source>
</reference>
<protein>
    <submittedName>
        <fullName evidence="2">Uncharacterized protein</fullName>
    </submittedName>
</protein>
<dbReference type="HOGENOM" id="CLU_1826456_0_0_1"/>
<reference evidence="3" key="2">
    <citation type="submission" date="2015-01" db="EMBL/GenBank/DDBJ databases">
        <title>Evolutionary Origins and Diversification of the Mycorrhizal Mutualists.</title>
        <authorList>
            <consortium name="DOE Joint Genome Institute"/>
            <consortium name="Mycorrhizal Genomics Consortium"/>
            <person name="Kohler A."/>
            <person name="Kuo A."/>
            <person name="Nagy L.G."/>
            <person name="Floudas D."/>
            <person name="Copeland A."/>
            <person name="Barry K.W."/>
            <person name="Cichocki N."/>
            <person name="Veneault-Fourrey C."/>
            <person name="LaButti K."/>
            <person name="Lindquist E.A."/>
            <person name="Lipzen A."/>
            <person name="Lundell T."/>
            <person name="Morin E."/>
            <person name="Murat C."/>
            <person name="Riley R."/>
            <person name="Ohm R."/>
            <person name="Sun H."/>
            <person name="Tunlid A."/>
            <person name="Henrissat B."/>
            <person name="Grigoriev I.V."/>
            <person name="Hibbett D.S."/>
            <person name="Martin F."/>
        </authorList>
    </citation>
    <scope>NUCLEOTIDE SEQUENCE [LARGE SCALE GENOMIC DNA]</scope>
    <source>
        <strain evidence="3">Foug A</strain>
    </source>
</reference>
<sequence>MTDRSTLLPILIKSKAICVSLMSRSKSTLDNSNGRFLQACKREHPEYDPLQSEPSTPHPDHTRSRALALKIPYLTIPVLMRISCSTVGCALSVGKVVDCQNRLLPIIFVSSGSNCERKHQERGRDDPQAPILSPKDGVRIP</sequence>
<evidence type="ECO:0000313" key="3">
    <source>
        <dbReference type="Proteomes" id="UP000053989"/>
    </source>
</evidence>